<proteinExistence type="predicted"/>
<organism evidence="2 3">
    <name type="scientific">Periplaneta americana</name>
    <name type="common">American cockroach</name>
    <name type="synonym">Blatta americana</name>
    <dbReference type="NCBI Taxonomy" id="6978"/>
    <lineage>
        <taxon>Eukaryota</taxon>
        <taxon>Metazoa</taxon>
        <taxon>Ecdysozoa</taxon>
        <taxon>Arthropoda</taxon>
        <taxon>Hexapoda</taxon>
        <taxon>Insecta</taxon>
        <taxon>Pterygota</taxon>
        <taxon>Neoptera</taxon>
        <taxon>Polyneoptera</taxon>
        <taxon>Dictyoptera</taxon>
        <taxon>Blattodea</taxon>
        <taxon>Blattoidea</taxon>
        <taxon>Blattidae</taxon>
        <taxon>Blattinae</taxon>
        <taxon>Periplaneta</taxon>
    </lineage>
</organism>
<evidence type="ECO:0000313" key="3">
    <source>
        <dbReference type="Proteomes" id="UP001148838"/>
    </source>
</evidence>
<feature type="compositionally biased region" description="Basic and acidic residues" evidence="1">
    <location>
        <begin position="54"/>
        <end position="79"/>
    </location>
</feature>
<dbReference type="Proteomes" id="UP001148838">
    <property type="component" value="Unassembled WGS sequence"/>
</dbReference>
<reference evidence="2 3" key="1">
    <citation type="journal article" date="2022" name="Allergy">
        <title>Genome assembly and annotation of Periplaneta americana reveal a comprehensive cockroach allergen profile.</title>
        <authorList>
            <person name="Wang L."/>
            <person name="Xiong Q."/>
            <person name="Saelim N."/>
            <person name="Wang L."/>
            <person name="Nong W."/>
            <person name="Wan A.T."/>
            <person name="Shi M."/>
            <person name="Liu X."/>
            <person name="Cao Q."/>
            <person name="Hui J.H.L."/>
            <person name="Sookrung N."/>
            <person name="Leung T.F."/>
            <person name="Tungtrongchitr A."/>
            <person name="Tsui S.K.W."/>
        </authorList>
    </citation>
    <scope>NUCLEOTIDE SEQUENCE [LARGE SCALE GENOMIC DNA]</scope>
    <source>
        <strain evidence="2">PWHHKU_190912</strain>
    </source>
</reference>
<evidence type="ECO:0000256" key="1">
    <source>
        <dbReference type="SAM" id="MobiDB-lite"/>
    </source>
</evidence>
<sequence>MLATVAGTSAETVIISPQLGLPLPVHKICAYLWQQQVIFVNFHTDQETAMGRTHSQDGEGKDTKEGGSKGQRRMERKNWEAMAQKHAKEP</sequence>
<dbReference type="EMBL" id="JAJSOF020000013">
    <property type="protein sequence ID" value="KAJ4443342.1"/>
    <property type="molecule type" value="Genomic_DNA"/>
</dbReference>
<name>A0ABQ8TC19_PERAM</name>
<keyword evidence="3" id="KW-1185">Reference proteome</keyword>
<gene>
    <name evidence="2" type="ORF">ANN_05010</name>
</gene>
<feature type="region of interest" description="Disordered" evidence="1">
    <location>
        <begin position="49"/>
        <end position="90"/>
    </location>
</feature>
<accession>A0ABQ8TC19</accession>
<protein>
    <submittedName>
        <fullName evidence="2">Uncharacterized protein</fullName>
    </submittedName>
</protein>
<comment type="caution">
    <text evidence="2">The sequence shown here is derived from an EMBL/GenBank/DDBJ whole genome shotgun (WGS) entry which is preliminary data.</text>
</comment>
<evidence type="ECO:0000313" key="2">
    <source>
        <dbReference type="EMBL" id="KAJ4443342.1"/>
    </source>
</evidence>